<reference evidence="3" key="1">
    <citation type="journal article" date="2019" name="Int. J. Syst. Evol. Microbiol.">
        <title>The Global Catalogue of Microorganisms (GCM) 10K type strain sequencing project: providing services to taxonomists for standard genome sequencing and annotation.</title>
        <authorList>
            <consortium name="The Broad Institute Genomics Platform"/>
            <consortium name="The Broad Institute Genome Sequencing Center for Infectious Disease"/>
            <person name="Wu L."/>
            <person name="Ma J."/>
        </authorList>
    </citation>
    <scope>NUCLEOTIDE SEQUENCE [LARGE SCALE GENOMIC DNA]</scope>
    <source>
        <strain evidence="3">CGMCC 4.7317</strain>
    </source>
</reference>
<accession>A0ABW1T3U3</accession>
<proteinExistence type="predicted"/>
<sequence length="158" mass="17070">MLSDPAALALVARYRAGVVLVEDALAGATDADLDRRGPGTDDWCARQVVHHLADSETNSYVRLRRLIAEPAPTTIQGYDEAHWATVLHYDRPIEASLAVFRAVRAASGELLDTLVDADLVRTGVHSESGTYSLADWLAIYADHAEAHAAQIRAARATP</sequence>
<feature type="domain" description="DinB-like" evidence="1">
    <location>
        <begin position="21"/>
        <end position="151"/>
    </location>
</feature>
<dbReference type="InterPro" id="IPR034660">
    <property type="entry name" value="DinB/YfiT-like"/>
</dbReference>
<comment type="caution">
    <text evidence="2">The sequence shown here is derived from an EMBL/GenBank/DDBJ whole genome shotgun (WGS) entry which is preliminary data.</text>
</comment>
<dbReference type="SUPFAM" id="SSF109854">
    <property type="entry name" value="DinB/YfiT-like putative metalloenzymes"/>
    <property type="match status" value="1"/>
</dbReference>
<dbReference type="Proteomes" id="UP001596138">
    <property type="component" value="Unassembled WGS sequence"/>
</dbReference>
<dbReference type="InterPro" id="IPR024775">
    <property type="entry name" value="DinB-like"/>
</dbReference>
<evidence type="ECO:0000313" key="2">
    <source>
        <dbReference type="EMBL" id="MFC6239406.1"/>
    </source>
</evidence>
<evidence type="ECO:0000313" key="3">
    <source>
        <dbReference type="Proteomes" id="UP001596138"/>
    </source>
</evidence>
<name>A0ABW1T3U3_9ACTN</name>
<evidence type="ECO:0000259" key="1">
    <source>
        <dbReference type="Pfam" id="PF12867"/>
    </source>
</evidence>
<organism evidence="2 3">
    <name type="scientific">Longivirga aurantiaca</name>
    <dbReference type="NCBI Taxonomy" id="1837743"/>
    <lineage>
        <taxon>Bacteria</taxon>
        <taxon>Bacillati</taxon>
        <taxon>Actinomycetota</taxon>
        <taxon>Actinomycetes</taxon>
        <taxon>Sporichthyales</taxon>
        <taxon>Sporichthyaceae</taxon>
        <taxon>Longivirga</taxon>
    </lineage>
</organism>
<keyword evidence="3" id="KW-1185">Reference proteome</keyword>
<protein>
    <submittedName>
        <fullName evidence="2">DinB family protein</fullName>
    </submittedName>
</protein>
<dbReference type="RefSeq" id="WP_386768678.1">
    <property type="nucleotide sequence ID" value="NZ_JBHSTI010000025.1"/>
</dbReference>
<gene>
    <name evidence="2" type="ORF">ACFQGU_16140</name>
</gene>
<dbReference type="EMBL" id="JBHSTI010000025">
    <property type="protein sequence ID" value="MFC6239406.1"/>
    <property type="molecule type" value="Genomic_DNA"/>
</dbReference>
<dbReference type="Gene3D" id="1.20.120.450">
    <property type="entry name" value="dinb family like domain"/>
    <property type="match status" value="1"/>
</dbReference>
<dbReference type="Pfam" id="PF12867">
    <property type="entry name" value="DinB_2"/>
    <property type="match status" value="1"/>
</dbReference>